<evidence type="ECO:0000256" key="7">
    <source>
        <dbReference type="SAM" id="MobiDB-lite"/>
    </source>
</evidence>
<feature type="transmembrane region" description="Helical" evidence="8">
    <location>
        <begin position="125"/>
        <end position="145"/>
    </location>
</feature>
<protein>
    <recommendedName>
        <fullName evidence="9">Proline-rich transmembrane protein 3/4 domain-containing protein</fullName>
    </recommendedName>
</protein>
<evidence type="ECO:0000256" key="8">
    <source>
        <dbReference type="SAM" id="Phobius"/>
    </source>
</evidence>
<dbReference type="PANTHER" id="PTHR35578">
    <property type="entry name" value="PROLINE-RICH TRANSMEMBRANE PROTEIN 4-RELATED"/>
    <property type="match status" value="1"/>
</dbReference>
<feature type="compositionally biased region" description="Basic and acidic residues" evidence="7">
    <location>
        <begin position="1"/>
        <end position="11"/>
    </location>
</feature>
<accession>A0ABN8MBG0</accession>
<proteinExistence type="predicted"/>
<dbReference type="Proteomes" id="UP001159427">
    <property type="component" value="Unassembled WGS sequence"/>
</dbReference>
<keyword evidence="5 8" id="KW-1133">Transmembrane helix</keyword>
<reference evidence="10 11" key="1">
    <citation type="submission" date="2022-05" db="EMBL/GenBank/DDBJ databases">
        <authorList>
            <consortium name="Genoscope - CEA"/>
            <person name="William W."/>
        </authorList>
    </citation>
    <scope>NUCLEOTIDE SEQUENCE [LARGE SCALE GENOMIC DNA]</scope>
</reference>
<name>A0ABN8MBG0_9CNID</name>
<dbReference type="Pfam" id="PF25987">
    <property type="entry name" value="PRRT3"/>
    <property type="match status" value="1"/>
</dbReference>
<feature type="domain" description="Proline-rich transmembrane protein 3/4" evidence="9">
    <location>
        <begin position="19"/>
        <end position="289"/>
    </location>
</feature>
<feature type="non-terminal residue" evidence="10">
    <location>
        <position position="1"/>
    </location>
</feature>
<feature type="transmembrane region" description="Helical" evidence="8">
    <location>
        <begin position="86"/>
        <end position="105"/>
    </location>
</feature>
<keyword evidence="4" id="KW-0732">Signal</keyword>
<evidence type="ECO:0000256" key="4">
    <source>
        <dbReference type="ARBA" id="ARBA00022729"/>
    </source>
</evidence>
<keyword evidence="3 8" id="KW-0812">Transmembrane</keyword>
<sequence length="323" mass="35681">PETASRIKPEEPAMSTEPEPAMNSNPEPGPHWPSAFETWGKAWDLHIYLRFAAVLFPVLYLLTAGTSAGGLVYDVIANHGMKGLKLTLYLTLLFIGCSRAFILFFDPYSSRGILGLLTTYISWSLGLPCVLAALGLLLLVFADATKMNLAPPRFQKLSTVMGAMVFNILIVITTDLIFLLTSKGFILLILCYVYFLLLGLILTAGFLRIGCQISNNSAAQIYGDGGLSRLRILAFISATLSMFFLGVQTYSVIQFDVLSEIPRAWPWYAVQTLLRALEVSMCFAMMAIVFNNRFSSFLFCCTTFLPKRFNNTVSPLPLGFAKA</sequence>
<comment type="subcellular location">
    <subcellularLocation>
        <location evidence="1">Membrane</location>
        <topology evidence="1">Multi-pass membrane protein</topology>
    </subcellularLocation>
</comment>
<evidence type="ECO:0000256" key="1">
    <source>
        <dbReference type="ARBA" id="ARBA00004141"/>
    </source>
</evidence>
<gene>
    <name evidence="10" type="ORF">PEVE_00030331</name>
</gene>
<keyword evidence="11" id="KW-1185">Reference proteome</keyword>
<evidence type="ECO:0000256" key="5">
    <source>
        <dbReference type="ARBA" id="ARBA00022989"/>
    </source>
</evidence>
<evidence type="ECO:0000313" key="11">
    <source>
        <dbReference type="Proteomes" id="UP001159427"/>
    </source>
</evidence>
<feature type="transmembrane region" description="Helical" evidence="8">
    <location>
        <begin position="157"/>
        <end position="179"/>
    </location>
</feature>
<feature type="transmembrane region" description="Helical" evidence="8">
    <location>
        <begin position="265"/>
        <end position="290"/>
    </location>
</feature>
<keyword evidence="6 8" id="KW-0472">Membrane</keyword>
<evidence type="ECO:0000256" key="2">
    <source>
        <dbReference type="ARBA" id="ARBA00022553"/>
    </source>
</evidence>
<comment type="caution">
    <text evidence="10">The sequence shown here is derived from an EMBL/GenBank/DDBJ whole genome shotgun (WGS) entry which is preliminary data.</text>
</comment>
<dbReference type="EMBL" id="CALNXI010000429">
    <property type="protein sequence ID" value="CAH3026970.1"/>
    <property type="molecule type" value="Genomic_DNA"/>
</dbReference>
<dbReference type="InterPro" id="IPR059081">
    <property type="entry name" value="PRRT3-4"/>
</dbReference>
<feature type="transmembrane region" description="Helical" evidence="8">
    <location>
        <begin position="232"/>
        <end position="253"/>
    </location>
</feature>
<keyword evidence="2" id="KW-0597">Phosphoprotein</keyword>
<organism evidence="10 11">
    <name type="scientific">Porites evermanni</name>
    <dbReference type="NCBI Taxonomy" id="104178"/>
    <lineage>
        <taxon>Eukaryota</taxon>
        <taxon>Metazoa</taxon>
        <taxon>Cnidaria</taxon>
        <taxon>Anthozoa</taxon>
        <taxon>Hexacorallia</taxon>
        <taxon>Scleractinia</taxon>
        <taxon>Fungiina</taxon>
        <taxon>Poritidae</taxon>
        <taxon>Porites</taxon>
    </lineage>
</organism>
<evidence type="ECO:0000313" key="10">
    <source>
        <dbReference type="EMBL" id="CAH3026970.1"/>
    </source>
</evidence>
<feature type="transmembrane region" description="Helical" evidence="8">
    <location>
        <begin position="47"/>
        <end position="74"/>
    </location>
</feature>
<evidence type="ECO:0000259" key="9">
    <source>
        <dbReference type="Pfam" id="PF25987"/>
    </source>
</evidence>
<dbReference type="InterPro" id="IPR052836">
    <property type="entry name" value="PRRT_domain-containing"/>
</dbReference>
<evidence type="ECO:0000256" key="6">
    <source>
        <dbReference type="ARBA" id="ARBA00023136"/>
    </source>
</evidence>
<feature type="region of interest" description="Disordered" evidence="7">
    <location>
        <begin position="1"/>
        <end position="27"/>
    </location>
</feature>
<evidence type="ECO:0000256" key="3">
    <source>
        <dbReference type="ARBA" id="ARBA00022692"/>
    </source>
</evidence>
<dbReference type="PANTHER" id="PTHR35578:SF6">
    <property type="entry name" value="PROLINE-RICH TRANSMEMBRANE PROTEIN 4"/>
    <property type="match status" value="1"/>
</dbReference>
<feature type="transmembrane region" description="Helical" evidence="8">
    <location>
        <begin position="185"/>
        <end position="211"/>
    </location>
</feature>